<dbReference type="GO" id="GO:0006357">
    <property type="term" value="P:regulation of transcription by RNA polymerase II"/>
    <property type="evidence" value="ECO:0007669"/>
    <property type="project" value="UniProtKB-ARBA"/>
</dbReference>
<feature type="compositionally biased region" description="Polar residues" evidence="7">
    <location>
        <begin position="1209"/>
        <end position="1222"/>
    </location>
</feature>
<protein>
    <submittedName>
        <fullName evidence="10">Forkhead box protein K1</fullName>
    </submittedName>
</protein>
<comment type="subcellular location">
    <subcellularLocation>
        <location evidence="1 6">Nucleus</location>
    </subcellularLocation>
</comment>
<keyword evidence="2" id="KW-0805">Transcription regulation</keyword>
<evidence type="ECO:0000256" key="7">
    <source>
        <dbReference type="SAM" id="MobiDB-lite"/>
    </source>
</evidence>
<evidence type="ECO:0000256" key="2">
    <source>
        <dbReference type="ARBA" id="ARBA00023015"/>
    </source>
</evidence>
<dbReference type="FunFam" id="1.10.10.10:FF:000030">
    <property type="entry name" value="Forkhead box protein K2"/>
    <property type="match status" value="1"/>
</dbReference>
<evidence type="ECO:0000313" key="11">
    <source>
        <dbReference type="Proteomes" id="UP000031036"/>
    </source>
</evidence>
<feature type="compositionally biased region" description="Polar residues" evidence="7">
    <location>
        <begin position="480"/>
        <end position="498"/>
    </location>
</feature>
<feature type="region of interest" description="Disordered" evidence="7">
    <location>
        <begin position="759"/>
        <end position="783"/>
    </location>
</feature>
<dbReference type="SUPFAM" id="SSF46785">
    <property type="entry name" value="Winged helix' DNA-binding domain"/>
    <property type="match status" value="1"/>
</dbReference>
<dbReference type="Proteomes" id="UP000031036">
    <property type="component" value="Unassembled WGS sequence"/>
</dbReference>
<evidence type="ECO:0000313" key="10">
    <source>
        <dbReference type="EMBL" id="KHN83273.1"/>
    </source>
</evidence>
<dbReference type="STRING" id="6265.A0A0B2VNZ7"/>
<feature type="domain" description="FHA" evidence="8">
    <location>
        <begin position="104"/>
        <end position="158"/>
    </location>
</feature>
<accession>A0A0B2VNZ7</accession>
<dbReference type="EMBL" id="JPKZ01001202">
    <property type="protein sequence ID" value="KHN83273.1"/>
    <property type="molecule type" value="Genomic_DNA"/>
</dbReference>
<dbReference type="PRINTS" id="PR00053">
    <property type="entry name" value="FORKHEAD"/>
</dbReference>
<dbReference type="CDD" id="cd20026">
    <property type="entry name" value="FH_FOXK"/>
    <property type="match status" value="1"/>
</dbReference>
<dbReference type="Pfam" id="PF00250">
    <property type="entry name" value="Forkhead"/>
    <property type="match status" value="1"/>
</dbReference>
<feature type="compositionally biased region" description="Polar residues" evidence="7">
    <location>
        <begin position="1035"/>
        <end position="1070"/>
    </location>
</feature>
<dbReference type="GO" id="GO:0045893">
    <property type="term" value="P:positive regulation of DNA-templated transcription"/>
    <property type="evidence" value="ECO:0007669"/>
    <property type="project" value="UniProtKB-ARBA"/>
</dbReference>
<dbReference type="Gene3D" id="1.10.10.10">
    <property type="entry name" value="Winged helix-like DNA-binding domain superfamily/Winged helix DNA-binding domain"/>
    <property type="match status" value="1"/>
</dbReference>
<dbReference type="SUPFAM" id="SSF49879">
    <property type="entry name" value="SMAD/FHA domain"/>
    <property type="match status" value="1"/>
</dbReference>
<proteinExistence type="predicted"/>
<name>A0A0B2VNZ7_TOXCA</name>
<comment type="caution">
    <text evidence="10">The sequence shown here is derived from an EMBL/GenBank/DDBJ whole genome shotgun (WGS) entry which is preliminary data.</text>
</comment>
<feature type="region of interest" description="Disordered" evidence="7">
    <location>
        <begin position="1203"/>
        <end position="1222"/>
    </location>
</feature>
<organism evidence="10 11">
    <name type="scientific">Toxocara canis</name>
    <name type="common">Canine roundworm</name>
    <dbReference type="NCBI Taxonomy" id="6265"/>
    <lineage>
        <taxon>Eukaryota</taxon>
        <taxon>Metazoa</taxon>
        <taxon>Ecdysozoa</taxon>
        <taxon>Nematoda</taxon>
        <taxon>Chromadorea</taxon>
        <taxon>Rhabditida</taxon>
        <taxon>Spirurina</taxon>
        <taxon>Ascaridomorpha</taxon>
        <taxon>Ascaridoidea</taxon>
        <taxon>Toxocaridae</taxon>
        <taxon>Toxocara</taxon>
    </lineage>
</organism>
<feature type="region of interest" description="Disordered" evidence="7">
    <location>
        <begin position="451"/>
        <end position="498"/>
    </location>
</feature>
<keyword evidence="3 6" id="KW-0238">DNA-binding</keyword>
<dbReference type="SMART" id="SM00339">
    <property type="entry name" value="FH"/>
    <property type="match status" value="1"/>
</dbReference>
<dbReference type="InterPro" id="IPR036388">
    <property type="entry name" value="WH-like_DNA-bd_sf"/>
</dbReference>
<dbReference type="Gene3D" id="2.60.200.20">
    <property type="match status" value="1"/>
</dbReference>
<dbReference type="InterPro" id="IPR008984">
    <property type="entry name" value="SMAD_FHA_dom_sf"/>
</dbReference>
<evidence type="ECO:0000259" key="8">
    <source>
        <dbReference type="PROSITE" id="PS50006"/>
    </source>
</evidence>
<reference evidence="10 11" key="1">
    <citation type="submission" date="2014-11" db="EMBL/GenBank/DDBJ databases">
        <title>Genetic blueprint of the zoonotic pathogen Toxocara canis.</title>
        <authorList>
            <person name="Zhu X.-Q."/>
            <person name="Korhonen P.K."/>
            <person name="Cai H."/>
            <person name="Young N.D."/>
            <person name="Nejsum P."/>
            <person name="von Samson-Himmelstjerna G."/>
            <person name="Boag P.R."/>
            <person name="Tan P."/>
            <person name="Li Q."/>
            <person name="Min J."/>
            <person name="Yang Y."/>
            <person name="Wang X."/>
            <person name="Fang X."/>
            <person name="Hall R.S."/>
            <person name="Hofmann A."/>
            <person name="Sternberg P.W."/>
            <person name="Jex A.R."/>
            <person name="Gasser R.B."/>
        </authorList>
    </citation>
    <scope>NUCLEOTIDE SEQUENCE [LARGE SCALE GENOMIC DNA]</scope>
    <source>
        <strain evidence="10">PN_DK_2014</strain>
    </source>
</reference>
<keyword evidence="5 6" id="KW-0539">Nucleus</keyword>
<feature type="DNA-binding region" description="Fork-head" evidence="6">
    <location>
        <begin position="280"/>
        <end position="375"/>
    </location>
</feature>
<keyword evidence="11" id="KW-1185">Reference proteome</keyword>
<gene>
    <name evidence="10" type="primary">FOXK1</name>
    <name evidence="10" type="ORF">Tcan_13504</name>
</gene>
<evidence type="ECO:0000256" key="1">
    <source>
        <dbReference type="ARBA" id="ARBA00004123"/>
    </source>
</evidence>
<keyword evidence="4" id="KW-0804">Transcription</keyword>
<dbReference type="PANTHER" id="PTHR45881">
    <property type="entry name" value="CHECKPOINT SUPPRESSOR 1-LIKE, ISOFORM A-RELATED"/>
    <property type="match status" value="1"/>
</dbReference>
<dbReference type="InterPro" id="IPR001766">
    <property type="entry name" value="Fork_head_dom"/>
</dbReference>
<feature type="domain" description="Fork-head" evidence="9">
    <location>
        <begin position="280"/>
        <end position="375"/>
    </location>
</feature>
<evidence type="ECO:0000256" key="4">
    <source>
        <dbReference type="ARBA" id="ARBA00023163"/>
    </source>
</evidence>
<feature type="compositionally biased region" description="Polar residues" evidence="7">
    <location>
        <begin position="461"/>
        <end position="472"/>
    </location>
</feature>
<evidence type="ECO:0000256" key="5">
    <source>
        <dbReference type="ARBA" id="ARBA00023242"/>
    </source>
</evidence>
<dbReference type="InterPro" id="IPR030456">
    <property type="entry name" value="TF_fork_head_CS_2"/>
</dbReference>
<evidence type="ECO:0000256" key="6">
    <source>
        <dbReference type="PROSITE-ProRule" id="PRU00089"/>
    </source>
</evidence>
<dbReference type="PROSITE" id="PS50006">
    <property type="entry name" value="FHA_DOMAIN"/>
    <property type="match status" value="1"/>
</dbReference>
<dbReference type="AlphaFoldDB" id="A0A0B2VNZ7"/>
<feature type="compositionally biased region" description="Polar residues" evidence="7">
    <location>
        <begin position="697"/>
        <end position="719"/>
    </location>
</feature>
<dbReference type="GO" id="GO:0005634">
    <property type="term" value="C:nucleus"/>
    <property type="evidence" value="ECO:0007669"/>
    <property type="project" value="UniProtKB-SubCell"/>
</dbReference>
<dbReference type="Pfam" id="PF00498">
    <property type="entry name" value="FHA"/>
    <property type="match status" value="1"/>
</dbReference>
<dbReference type="PROSITE" id="PS00658">
    <property type="entry name" value="FORK_HEAD_2"/>
    <property type="match status" value="1"/>
</dbReference>
<sequence length="1222" mass="134504">MPDDQPEEEYSIQNTQPSAAALLLNAAAVQQQSLVNGRSGVEKFVPSVQELAQSFTVSHLNGYELFEDLEKRPQEVRWLGEPGKRPLAILRGPSGTFAVTKRVLVIGRESTRSNTDLIVQENNYISRCHMILSYTGQPNRWNVQINGKNGVLINDTIYRRADEPQTIPFRCIFRFPSTSLKILFQGMETPVSGEDLPYAINLNRTKSPEPTSRTSTADVDMHPEDSSQQSAVTVPCGVHSPQQISPSCSTDANNSSTTTTLATTPHSDDNADEYKNPEEKPPYSYAQLIIQAIMSSPDHQITLSGIYAFITNRYPWYRATDKGWQNSIRHNLSLNRYFVKVARTHDEPGKGSFWRMEPSSAQKNIEMAYKKRKLKTTKGNKNTSPTAADCDSEDFLLFDGASPSQTCSTNLHQEPTDQTTTRQGKTCCEIEEICQASAQYSCRQQTEDCSISSGDWRKSPLNATSPTANTDAQDNHSPNDRSSNTNSPLVIADDSSQPSSAINGAISKVEFAGEHSTDYESLCDESLRFVQSAPCSPKSVFSRREHRSGSGTTFRVRQSVKDGRSRLQLCHSPPEYRAFNVSDISKTLGCRSTWQRVHPYQRSGTKSLSTTPVRELLQGTSGIHLEDLKRDLIMLSSQQKNPQGNTATGNVAPAVADEWEVNMSHRQKGPSIYHNTSLQQLHPQKYRYLLEQRIKSVDSSSTQQSDENLNNPSASLESNTAHRESELATNVIRLSTNQKTQLIRKYGVDESVKSNREPLVRRHSEQLQNASSKPSVGVEQKHTKKRVFTSVTAEEEPQQNDDVVKVTRIDDDSENRHIKMRFCRSAENTNIVQTTIAAKDERFVATPPALDLKIPLNADSNFITQQMPLVPNITDKCVSLGTVPTTSLSPTQSTVTTSTNGITMVGCASRITQEDVLRRNAQLLRSKPVVPVTVALHADALKSPYPVTTFSGQNMTNMGNMPSPVTPQQLVENSLLNNYSQLAQSGHYNELAQMMSQANLTMLQQPPLVVPSSLPYNIAQPIAVNVSPATNAQFRTSPLQGGSSAMGSSTVGSLLSSPRRANNRPANTVEQRPRSPLDRAFADLYSIVFANQQSQAQQLLQQTELVAAVHRYAELHLSLTGTPLTSIQLAQLLGMSVPLAQQSTLPQTSVASLLSPSAALSLLPAPNPYAMELLAKAANDFSLRNNVLTNPLLGMGGPQFNPAQLAEPISTTQSAGKIPRNQ</sequence>
<dbReference type="InterPro" id="IPR000253">
    <property type="entry name" value="FHA_dom"/>
</dbReference>
<feature type="region of interest" description="Disordered" evidence="7">
    <location>
        <begin position="1035"/>
        <end position="1074"/>
    </location>
</feature>
<dbReference type="InterPro" id="IPR036390">
    <property type="entry name" value="WH_DNA-bd_sf"/>
</dbReference>
<dbReference type="PROSITE" id="PS50039">
    <property type="entry name" value="FORK_HEAD_3"/>
    <property type="match status" value="1"/>
</dbReference>
<dbReference type="PANTHER" id="PTHR45881:SF6">
    <property type="entry name" value="FORK-HEAD DOMAIN-CONTAINING PROTEIN"/>
    <property type="match status" value="1"/>
</dbReference>
<evidence type="ECO:0000256" key="3">
    <source>
        <dbReference type="ARBA" id="ARBA00023125"/>
    </source>
</evidence>
<dbReference type="GO" id="GO:0003700">
    <property type="term" value="F:DNA-binding transcription factor activity"/>
    <property type="evidence" value="ECO:0007669"/>
    <property type="project" value="InterPro"/>
</dbReference>
<feature type="compositionally biased region" description="Low complexity" evidence="7">
    <location>
        <begin position="247"/>
        <end position="264"/>
    </location>
</feature>
<dbReference type="OrthoDB" id="691130at2759"/>
<feature type="compositionally biased region" description="Basic and acidic residues" evidence="7">
    <location>
        <begin position="266"/>
        <end position="280"/>
    </location>
</feature>
<evidence type="ECO:0000259" key="9">
    <source>
        <dbReference type="PROSITE" id="PS50039"/>
    </source>
</evidence>
<feature type="region of interest" description="Disordered" evidence="7">
    <location>
        <begin position="697"/>
        <end position="724"/>
    </location>
</feature>
<feature type="compositionally biased region" description="Polar residues" evidence="7">
    <location>
        <begin position="202"/>
        <end position="217"/>
    </location>
</feature>
<feature type="region of interest" description="Disordered" evidence="7">
    <location>
        <begin position="202"/>
        <end position="280"/>
    </location>
</feature>
<dbReference type="GO" id="GO:0043565">
    <property type="term" value="F:sequence-specific DNA binding"/>
    <property type="evidence" value="ECO:0007669"/>
    <property type="project" value="InterPro"/>
</dbReference>
<dbReference type="PROSITE" id="PS00657">
    <property type="entry name" value="FORK_HEAD_1"/>
    <property type="match status" value="1"/>
</dbReference>
<dbReference type="InterPro" id="IPR018122">
    <property type="entry name" value="TF_fork_head_CS_1"/>
</dbReference>